<evidence type="ECO:0000256" key="2">
    <source>
        <dbReference type="ARBA" id="ARBA00011738"/>
    </source>
</evidence>
<gene>
    <name evidence="6" type="ORF">JOC77_002908</name>
</gene>
<feature type="domain" description="FAD/NAD(P)-binding" evidence="5">
    <location>
        <begin position="4"/>
        <end position="284"/>
    </location>
</feature>
<comment type="caution">
    <text evidence="6">The sequence shown here is derived from an EMBL/GenBank/DDBJ whole genome shotgun (WGS) entry which is preliminary data.</text>
</comment>
<dbReference type="PANTHER" id="PTHR48105">
    <property type="entry name" value="THIOREDOXIN REDUCTASE 1-RELATED-RELATED"/>
    <property type="match status" value="1"/>
</dbReference>
<dbReference type="InterPro" id="IPR036188">
    <property type="entry name" value="FAD/NAD-bd_sf"/>
</dbReference>
<protein>
    <submittedName>
        <fullName evidence="6">Thioredoxin reductase</fullName>
    </submittedName>
</protein>
<dbReference type="PRINTS" id="PR00368">
    <property type="entry name" value="FADPNR"/>
</dbReference>
<keyword evidence="7" id="KW-1185">Reference proteome</keyword>
<accession>A0ABS2QJW7</accession>
<evidence type="ECO:0000259" key="5">
    <source>
        <dbReference type="Pfam" id="PF07992"/>
    </source>
</evidence>
<evidence type="ECO:0000256" key="1">
    <source>
        <dbReference type="ARBA" id="ARBA00001974"/>
    </source>
</evidence>
<name>A0ABS2QJW7_9BACI</name>
<proteinExistence type="predicted"/>
<dbReference type="Proteomes" id="UP000823486">
    <property type="component" value="Unassembled WGS sequence"/>
</dbReference>
<reference evidence="6 7" key="1">
    <citation type="submission" date="2021-01" db="EMBL/GenBank/DDBJ databases">
        <title>Genomic Encyclopedia of Type Strains, Phase IV (KMG-IV): sequencing the most valuable type-strain genomes for metagenomic binning, comparative biology and taxonomic classification.</title>
        <authorList>
            <person name="Goeker M."/>
        </authorList>
    </citation>
    <scope>NUCLEOTIDE SEQUENCE [LARGE SCALE GENOMIC DNA]</scope>
    <source>
        <strain evidence="6 7">DSM 105482</strain>
    </source>
</reference>
<dbReference type="RefSeq" id="WP_204544220.1">
    <property type="nucleotide sequence ID" value="NZ_JAFBFI010000013.1"/>
</dbReference>
<evidence type="ECO:0000256" key="3">
    <source>
        <dbReference type="ARBA" id="ARBA00022630"/>
    </source>
</evidence>
<dbReference type="EMBL" id="JAFBFI010000013">
    <property type="protein sequence ID" value="MBM7693468.1"/>
    <property type="molecule type" value="Genomic_DNA"/>
</dbReference>
<evidence type="ECO:0000313" key="7">
    <source>
        <dbReference type="Proteomes" id="UP000823486"/>
    </source>
</evidence>
<sequence length="299" mass="33241">MFYETIIIGGGIAGLQAAIQLGRAQRKALVIDSNRGRSTLCRSYHNILGWPDGISGEELRRLGRQQAEQVGIQFTEDTVSSAEKTKTGFTLTTEKGKQYEAKRILIATGIIDRIPDLPEIYECLGNSAYICPDCDGYEIKDELTIIAGSGNAGANMALTLSYWTDKLIYINHEQQKVDKDLLQKLKDKHIEYLEEPIKKVVKERQSFQGFILDEGRLLSANKCFLAFGGNEVKSQLAKQLGVEVMDNNHIKVDPRTQMTNVENVWAAGDVTVHSEQVAIAMGDGLQAAIWIHKSLLNEK</sequence>
<organism evidence="6 7">
    <name type="scientific">Peribacillus deserti</name>
    <dbReference type="NCBI Taxonomy" id="673318"/>
    <lineage>
        <taxon>Bacteria</taxon>
        <taxon>Bacillati</taxon>
        <taxon>Bacillota</taxon>
        <taxon>Bacilli</taxon>
        <taxon>Bacillales</taxon>
        <taxon>Bacillaceae</taxon>
        <taxon>Peribacillus</taxon>
    </lineage>
</organism>
<comment type="cofactor">
    <cofactor evidence="1">
        <name>FAD</name>
        <dbReference type="ChEBI" id="CHEBI:57692"/>
    </cofactor>
</comment>
<keyword evidence="4" id="KW-0560">Oxidoreductase</keyword>
<dbReference type="PRINTS" id="PR00469">
    <property type="entry name" value="PNDRDTASEII"/>
</dbReference>
<dbReference type="SUPFAM" id="SSF51905">
    <property type="entry name" value="FAD/NAD(P)-binding domain"/>
    <property type="match status" value="1"/>
</dbReference>
<evidence type="ECO:0000256" key="4">
    <source>
        <dbReference type="ARBA" id="ARBA00023002"/>
    </source>
</evidence>
<dbReference type="InterPro" id="IPR023753">
    <property type="entry name" value="FAD/NAD-binding_dom"/>
</dbReference>
<evidence type="ECO:0000313" key="6">
    <source>
        <dbReference type="EMBL" id="MBM7693468.1"/>
    </source>
</evidence>
<comment type="subunit">
    <text evidence="2">Homodimer.</text>
</comment>
<dbReference type="Gene3D" id="3.50.50.60">
    <property type="entry name" value="FAD/NAD(P)-binding domain"/>
    <property type="match status" value="2"/>
</dbReference>
<keyword evidence="3" id="KW-0285">Flavoprotein</keyword>
<dbReference type="Pfam" id="PF07992">
    <property type="entry name" value="Pyr_redox_2"/>
    <property type="match status" value="1"/>
</dbReference>
<dbReference type="InterPro" id="IPR050097">
    <property type="entry name" value="Ferredoxin-NADP_redctase_2"/>
</dbReference>